<evidence type="ECO:0000259" key="5">
    <source>
        <dbReference type="Pfam" id="PF13407"/>
    </source>
</evidence>
<dbReference type="STRING" id="47866.GA0074694_4063"/>
<evidence type="ECO:0000256" key="4">
    <source>
        <dbReference type="SAM" id="SignalP"/>
    </source>
</evidence>
<feature type="signal peptide" evidence="4">
    <location>
        <begin position="1"/>
        <end position="21"/>
    </location>
</feature>
<dbReference type="PROSITE" id="PS51257">
    <property type="entry name" value="PROKAR_LIPOPROTEIN"/>
    <property type="match status" value="1"/>
</dbReference>
<dbReference type="GO" id="GO:0030246">
    <property type="term" value="F:carbohydrate binding"/>
    <property type="evidence" value="ECO:0007669"/>
    <property type="project" value="UniProtKB-ARBA"/>
</dbReference>
<evidence type="ECO:0000256" key="3">
    <source>
        <dbReference type="ARBA" id="ARBA00022729"/>
    </source>
</evidence>
<evidence type="ECO:0000256" key="2">
    <source>
        <dbReference type="ARBA" id="ARBA00007639"/>
    </source>
</evidence>
<dbReference type="InterPro" id="IPR025997">
    <property type="entry name" value="SBP_2_dom"/>
</dbReference>
<name>A0A1C6S5W5_9ACTN</name>
<dbReference type="InterPro" id="IPR028082">
    <property type="entry name" value="Peripla_BP_I"/>
</dbReference>
<reference evidence="7" key="1">
    <citation type="submission" date="2016-06" db="EMBL/GenBank/DDBJ databases">
        <authorList>
            <person name="Varghese N."/>
        </authorList>
    </citation>
    <scope>NUCLEOTIDE SEQUENCE [LARGE SCALE GENOMIC DNA]</scope>
    <source>
        <strain evidence="7">DSM 46123</strain>
    </source>
</reference>
<proteinExistence type="inferred from homology"/>
<gene>
    <name evidence="6" type="ORF">GA0074694_4063</name>
</gene>
<evidence type="ECO:0000313" key="7">
    <source>
        <dbReference type="Proteomes" id="UP000198906"/>
    </source>
</evidence>
<dbReference type="Gene3D" id="3.40.50.2300">
    <property type="match status" value="2"/>
</dbReference>
<dbReference type="PANTHER" id="PTHR46847:SF1">
    <property type="entry name" value="D-ALLOSE-BINDING PERIPLASMIC PROTEIN-RELATED"/>
    <property type="match status" value="1"/>
</dbReference>
<evidence type="ECO:0000313" key="6">
    <source>
        <dbReference type="EMBL" id="SCL24867.1"/>
    </source>
</evidence>
<dbReference type="EMBL" id="FMHU01000002">
    <property type="protein sequence ID" value="SCL24867.1"/>
    <property type="molecule type" value="Genomic_DNA"/>
</dbReference>
<sequence length="358" mass="37232">MVNRKALAASSAALLMMGLVACSSESGSSADGDDKKVSVSLIIKTQGTSFFKKMADGATKASQDLGVDLTVAAGKVDGDEETQIQAIENAISRGDQGILITPNGPGVFDAIAKARDAGVKVIALDTVPDPASLVDTTYATDNFEAGRLVGEWTAKKLDGKDATIALLDLFGDKVLTVDYDRNQGFLTGMGIDVADRKVNGDEAKTGNYTGGKGGKYTIVGNLPTKGTEDGGRTATETLLSKNPNINVIYGINEPASYGGYQALKAAGKTEGLITVSIDGACDGVNYVKDGILQATAQQYPLKMAEMGVKAIHDLVVNGTEPKSDEGKDFVSTGVNLVTQDPQDGVKSIDTTEGLKDCF</sequence>
<comment type="subcellular location">
    <subcellularLocation>
        <location evidence="1">Cell envelope</location>
    </subcellularLocation>
</comment>
<evidence type="ECO:0000256" key="1">
    <source>
        <dbReference type="ARBA" id="ARBA00004196"/>
    </source>
</evidence>
<protein>
    <submittedName>
        <fullName evidence="6">Mannose-binding protein /fructose-binding protein /ribose-binding protein</fullName>
    </submittedName>
</protein>
<dbReference type="SUPFAM" id="SSF53822">
    <property type="entry name" value="Periplasmic binding protein-like I"/>
    <property type="match status" value="1"/>
</dbReference>
<feature type="chain" id="PRO_5039164103" evidence="4">
    <location>
        <begin position="22"/>
        <end position="358"/>
    </location>
</feature>
<dbReference type="RefSeq" id="WP_091460585.1">
    <property type="nucleotide sequence ID" value="NZ_FMHU01000002.1"/>
</dbReference>
<keyword evidence="7" id="KW-1185">Reference proteome</keyword>
<keyword evidence="3 4" id="KW-0732">Signal</keyword>
<dbReference type="Proteomes" id="UP000198906">
    <property type="component" value="Unassembled WGS sequence"/>
</dbReference>
<dbReference type="AlphaFoldDB" id="A0A1C6S5W5"/>
<comment type="similarity">
    <text evidence="2">Belongs to the bacterial solute-binding protein 2 family.</text>
</comment>
<accession>A0A1C6S5W5</accession>
<feature type="domain" description="Periplasmic binding protein" evidence="5">
    <location>
        <begin position="40"/>
        <end position="316"/>
    </location>
</feature>
<dbReference type="GO" id="GO:0030313">
    <property type="term" value="C:cell envelope"/>
    <property type="evidence" value="ECO:0007669"/>
    <property type="project" value="UniProtKB-SubCell"/>
</dbReference>
<dbReference type="PANTHER" id="PTHR46847">
    <property type="entry name" value="D-ALLOSE-BINDING PERIPLASMIC PROTEIN-RELATED"/>
    <property type="match status" value="1"/>
</dbReference>
<dbReference type="Pfam" id="PF13407">
    <property type="entry name" value="Peripla_BP_4"/>
    <property type="match status" value="1"/>
</dbReference>
<organism evidence="6 7">
    <name type="scientific">Micromonospora inyonensis</name>
    <dbReference type="NCBI Taxonomy" id="47866"/>
    <lineage>
        <taxon>Bacteria</taxon>
        <taxon>Bacillati</taxon>
        <taxon>Actinomycetota</taxon>
        <taxon>Actinomycetes</taxon>
        <taxon>Micromonosporales</taxon>
        <taxon>Micromonosporaceae</taxon>
        <taxon>Micromonospora</taxon>
    </lineage>
</organism>